<reference evidence="2 3" key="1">
    <citation type="submission" date="2021-07" db="EMBL/GenBank/DDBJ databases">
        <title>The Aristolochia fimbriata genome: insights into angiosperm evolution, floral development and chemical biosynthesis.</title>
        <authorList>
            <person name="Jiao Y."/>
        </authorList>
    </citation>
    <scope>NUCLEOTIDE SEQUENCE [LARGE SCALE GENOMIC DNA]</scope>
    <source>
        <strain evidence="2">IBCAS-2021</strain>
        <tissue evidence="2">Leaf</tissue>
    </source>
</reference>
<dbReference type="AlphaFoldDB" id="A0AAV7E026"/>
<evidence type="ECO:0000313" key="2">
    <source>
        <dbReference type="EMBL" id="KAG9441973.1"/>
    </source>
</evidence>
<accession>A0AAV7E026</accession>
<dbReference type="EMBL" id="JAINDJ010000007">
    <property type="protein sequence ID" value="KAG9441973.1"/>
    <property type="molecule type" value="Genomic_DNA"/>
</dbReference>
<evidence type="ECO:0000313" key="3">
    <source>
        <dbReference type="Proteomes" id="UP000825729"/>
    </source>
</evidence>
<gene>
    <name evidence="2" type="ORF">H6P81_017827</name>
</gene>
<evidence type="ECO:0000259" key="1">
    <source>
        <dbReference type="Pfam" id="PF03101"/>
    </source>
</evidence>
<proteinExistence type="predicted"/>
<dbReference type="PANTHER" id="PTHR46328:SF35">
    <property type="entry name" value="PROTEIN FAR1-RELATED SEQUENCE 5-LIKE"/>
    <property type="match status" value="1"/>
</dbReference>
<dbReference type="InterPro" id="IPR004330">
    <property type="entry name" value="FAR1_DNA_bnd_dom"/>
</dbReference>
<name>A0AAV7E026_ARIFI</name>
<keyword evidence="3" id="KW-1185">Reference proteome</keyword>
<dbReference type="Pfam" id="PF03101">
    <property type="entry name" value="FAR1"/>
    <property type="match status" value="1"/>
</dbReference>
<dbReference type="PANTHER" id="PTHR46328">
    <property type="entry name" value="FAR-RED IMPAIRED RESPONSIVE (FAR1) FAMILY PROTEIN-RELATED"/>
    <property type="match status" value="1"/>
</dbReference>
<protein>
    <recommendedName>
        <fullName evidence="1">FAR1 domain-containing protein</fullName>
    </recommendedName>
</protein>
<dbReference type="Proteomes" id="UP000825729">
    <property type="component" value="Unassembled WGS sequence"/>
</dbReference>
<sequence>MADDSLLERLSDEEVEHISDKDEPYFDVSGHDLNEGDEKIMDRQAAVPQVGMVFKSYEEVRGFYDHYARLTGFGTKTKRSWYNEDGQLLKSVLACRKEGRAPDAPTYRSRPTAKTNCPANVKVELMPDNLLHLIEVNLEHNHAVSPLKARFFTSNRKLVNGLKRRLDKLAELGATSKEKYKLAMNLVREMKKKLLMDDDTSRNEQQENMPTLVNAREFNQNPSLEHAIAIGNTINGGADLSALLNSYESWKPNCFASRERRRHDSLVALAVNCRELFHLPTRMLLGSTAKYPAKSLRKGIQLFKLGIWIQMFLGLMPK</sequence>
<feature type="domain" description="FAR1" evidence="1">
    <location>
        <begin position="63"/>
        <end position="145"/>
    </location>
</feature>
<organism evidence="2 3">
    <name type="scientific">Aristolochia fimbriata</name>
    <name type="common">White veined hardy Dutchman's pipe vine</name>
    <dbReference type="NCBI Taxonomy" id="158543"/>
    <lineage>
        <taxon>Eukaryota</taxon>
        <taxon>Viridiplantae</taxon>
        <taxon>Streptophyta</taxon>
        <taxon>Embryophyta</taxon>
        <taxon>Tracheophyta</taxon>
        <taxon>Spermatophyta</taxon>
        <taxon>Magnoliopsida</taxon>
        <taxon>Magnoliidae</taxon>
        <taxon>Piperales</taxon>
        <taxon>Aristolochiaceae</taxon>
        <taxon>Aristolochia</taxon>
    </lineage>
</organism>
<comment type="caution">
    <text evidence="2">The sequence shown here is derived from an EMBL/GenBank/DDBJ whole genome shotgun (WGS) entry which is preliminary data.</text>
</comment>